<dbReference type="EMBL" id="FMYH01000002">
    <property type="protein sequence ID" value="SDC20014.1"/>
    <property type="molecule type" value="Genomic_DNA"/>
</dbReference>
<dbReference type="CDD" id="cd01948">
    <property type="entry name" value="EAL"/>
    <property type="match status" value="1"/>
</dbReference>
<dbReference type="PANTHER" id="PTHR33121:SF70">
    <property type="entry name" value="SIGNALING PROTEIN YKOW"/>
    <property type="match status" value="1"/>
</dbReference>
<dbReference type="SUPFAM" id="SSF141868">
    <property type="entry name" value="EAL domain-like"/>
    <property type="match status" value="1"/>
</dbReference>
<sequence length="728" mass="79236">MHDTVAVWTVMMQCIAAGLVAGLCVLHTVWRRDDPGNEHSHWTLIWSIALAAVFFCDALALVSVGTVWHDPLTVLAAVALAVALLLALPVAHSYADGPPFRAYLIVASAGFALHTVLLVTGFVTARTEPRIGALHTATSIAAFLVPAAVVGLYLAVSLRRTPSRRTRRALVGAAGLSVTLLVVSYLAPSATTRSALASAWLVPLIVALEVLALRRIRHGQRKAEQQRSMRDAQARLSNLAWYVRDPHALLRRAEEEARELLGDPTIRGTIRTLSRGRFVTDLSPHPHIATDPSERKLLMALANVVSSAAERHALAARLSRAAFSDALTGLPNRNAIDEHLVNAIERGSIERSRVALLYADLDGFKHVNDQYGHAWGDQILVLASAHLRETVGDDVFVARLGGDEFIIVVERAGDDAALLRLASRIRDDFLETSQGRPIPRISVGITVSAPGDTIDAEALTLCADIAMLEAKRTKVGVLVFDKHLEAQVAAENLLHREINKAVEEEQFCVHFQPIVDTTTLQVLGLEALARWEFNGRLREPREWLDYAETSGLIVAIGNMTFRKAFAATERFDLPVAINLSARQLAEPTIVEDLAAAWGDRDWSMLTVEITEGALLQDEQQTVSMLAQLRSRGARIALDDFGTGYNSLARLATLPIDILKIDQSFVRNMSSPPGLAVLRAIVALAAAHDLEVVAEGIEQVFELETFVELGVRRAQGNMLGRPAAAVPVR</sequence>
<dbReference type="Gene3D" id="3.20.20.450">
    <property type="entry name" value="EAL domain"/>
    <property type="match status" value="1"/>
</dbReference>
<dbReference type="Proteomes" id="UP000199039">
    <property type="component" value="Unassembled WGS sequence"/>
</dbReference>
<dbReference type="Gene3D" id="3.30.70.270">
    <property type="match status" value="1"/>
</dbReference>
<dbReference type="InterPro" id="IPR000160">
    <property type="entry name" value="GGDEF_dom"/>
</dbReference>
<dbReference type="STRING" id="1814289.SAMN05216410_1374"/>
<dbReference type="InterPro" id="IPR035919">
    <property type="entry name" value="EAL_sf"/>
</dbReference>
<evidence type="ECO:0000313" key="5">
    <source>
        <dbReference type="Proteomes" id="UP000199039"/>
    </source>
</evidence>
<proteinExistence type="predicted"/>
<feature type="domain" description="GGDEF" evidence="3">
    <location>
        <begin position="352"/>
        <end position="482"/>
    </location>
</feature>
<dbReference type="Pfam" id="PF00563">
    <property type="entry name" value="EAL"/>
    <property type="match status" value="1"/>
</dbReference>
<evidence type="ECO:0000259" key="3">
    <source>
        <dbReference type="PROSITE" id="PS50887"/>
    </source>
</evidence>
<dbReference type="SUPFAM" id="SSF55073">
    <property type="entry name" value="Nucleotide cyclase"/>
    <property type="match status" value="1"/>
</dbReference>
<keyword evidence="1" id="KW-0812">Transmembrane</keyword>
<dbReference type="SMART" id="SM00267">
    <property type="entry name" value="GGDEF"/>
    <property type="match status" value="1"/>
</dbReference>
<accession>A0A1G6JMQ6</accession>
<protein>
    <submittedName>
        <fullName evidence="4">Diguanylate cyclase (GGDEF) domain-containing protein</fullName>
    </submittedName>
</protein>
<dbReference type="InterPro" id="IPR001633">
    <property type="entry name" value="EAL_dom"/>
</dbReference>
<dbReference type="InterPro" id="IPR043128">
    <property type="entry name" value="Rev_trsase/Diguanyl_cyclase"/>
</dbReference>
<feature type="transmembrane region" description="Helical" evidence="1">
    <location>
        <begin position="102"/>
        <end position="125"/>
    </location>
</feature>
<dbReference type="GO" id="GO:0071111">
    <property type="term" value="F:cyclic-guanylate-specific phosphodiesterase activity"/>
    <property type="evidence" value="ECO:0007669"/>
    <property type="project" value="InterPro"/>
</dbReference>
<feature type="transmembrane region" description="Helical" evidence="1">
    <location>
        <begin position="131"/>
        <end position="156"/>
    </location>
</feature>
<dbReference type="PROSITE" id="PS50887">
    <property type="entry name" value="GGDEF"/>
    <property type="match status" value="1"/>
</dbReference>
<feature type="transmembrane region" description="Helical" evidence="1">
    <location>
        <begin position="74"/>
        <end position="95"/>
    </location>
</feature>
<dbReference type="InterPro" id="IPR029787">
    <property type="entry name" value="Nucleotide_cyclase"/>
</dbReference>
<dbReference type="NCBIfam" id="TIGR00254">
    <property type="entry name" value="GGDEF"/>
    <property type="match status" value="1"/>
</dbReference>
<organism evidence="4 5">
    <name type="scientific">Sanguibacter gelidistatuariae</name>
    <dbReference type="NCBI Taxonomy" id="1814289"/>
    <lineage>
        <taxon>Bacteria</taxon>
        <taxon>Bacillati</taxon>
        <taxon>Actinomycetota</taxon>
        <taxon>Actinomycetes</taxon>
        <taxon>Micrococcales</taxon>
        <taxon>Sanguibacteraceae</taxon>
        <taxon>Sanguibacter</taxon>
    </lineage>
</organism>
<feature type="domain" description="EAL" evidence="2">
    <location>
        <begin position="491"/>
        <end position="728"/>
    </location>
</feature>
<dbReference type="CDD" id="cd01949">
    <property type="entry name" value="GGDEF"/>
    <property type="match status" value="1"/>
</dbReference>
<dbReference type="PANTHER" id="PTHR33121">
    <property type="entry name" value="CYCLIC DI-GMP PHOSPHODIESTERASE PDEF"/>
    <property type="match status" value="1"/>
</dbReference>
<keyword evidence="1" id="KW-0472">Membrane</keyword>
<dbReference type="PROSITE" id="PS50883">
    <property type="entry name" value="EAL"/>
    <property type="match status" value="1"/>
</dbReference>
<reference evidence="4 5" key="1">
    <citation type="submission" date="2016-09" db="EMBL/GenBank/DDBJ databases">
        <authorList>
            <person name="Capua I."/>
            <person name="De Benedictis P."/>
            <person name="Joannis T."/>
            <person name="Lombin L.H."/>
            <person name="Cattoli G."/>
        </authorList>
    </citation>
    <scope>NUCLEOTIDE SEQUENCE [LARGE SCALE GENOMIC DNA]</scope>
    <source>
        <strain evidence="4 5">ISLP-3</strain>
    </source>
</reference>
<feature type="transmembrane region" description="Helical" evidence="1">
    <location>
        <begin position="168"/>
        <end position="188"/>
    </location>
</feature>
<evidence type="ECO:0000313" key="4">
    <source>
        <dbReference type="EMBL" id="SDC20014.1"/>
    </source>
</evidence>
<dbReference type="RefSeq" id="WP_093181900.1">
    <property type="nucleotide sequence ID" value="NZ_FMYH01000002.1"/>
</dbReference>
<keyword evidence="1" id="KW-1133">Transmembrane helix</keyword>
<keyword evidence="5" id="KW-1185">Reference proteome</keyword>
<feature type="transmembrane region" description="Helical" evidence="1">
    <location>
        <begin position="42"/>
        <end position="68"/>
    </location>
</feature>
<evidence type="ECO:0000256" key="1">
    <source>
        <dbReference type="SAM" id="Phobius"/>
    </source>
</evidence>
<dbReference type="Pfam" id="PF00990">
    <property type="entry name" value="GGDEF"/>
    <property type="match status" value="1"/>
</dbReference>
<gene>
    <name evidence="4" type="ORF">SAMN05216410_1374</name>
</gene>
<evidence type="ECO:0000259" key="2">
    <source>
        <dbReference type="PROSITE" id="PS50883"/>
    </source>
</evidence>
<dbReference type="InterPro" id="IPR050706">
    <property type="entry name" value="Cyclic-di-GMP_PDE-like"/>
</dbReference>
<name>A0A1G6JMQ6_9MICO</name>
<feature type="transmembrane region" description="Helical" evidence="1">
    <location>
        <begin position="6"/>
        <end position="30"/>
    </location>
</feature>
<dbReference type="OrthoDB" id="23692at2"/>
<dbReference type="SMART" id="SM00052">
    <property type="entry name" value="EAL"/>
    <property type="match status" value="1"/>
</dbReference>
<dbReference type="AlphaFoldDB" id="A0A1G6JMQ6"/>